<keyword evidence="2" id="KW-0732">Signal</keyword>
<organism evidence="3 4">
    <name type="scientific">Dillenia turbinata</name>
    <dbReference type="NCBI Taxonomy" id="194707"/>
    <lineage>
        <taxon>Eukaryota</taxon>
        <taxon>Viridiplantae</taxon>
        <taxon>Streptophyta</taxon>
        <taxon>Embryophyta</taxon>
        <taxon>Tracheophyta</taxon>
        <taxon>Spermatophyta</taxon>
        <taxon>Magnoliopsida</taxon>
        <taxon>eudicotyledons</taxon>
        <taxon>Gunneridae</taxon>
        <taxon>Pentapetalae</taxon>
        <taxon>Dilleniales</taxon>
        <taxon>Dilleniaceae</taxon>
        <taxon>Dillenia</taxon>
    </lineage>
</organism>
<name>A0AAN8Z5Z0_9MAGN</name>
<evidence type="ECO:0000256" key="2">
    <source>
        <dbReference type="SAM" id="SignalP"/>
    </source>
</evidence>
<dbReference type="EMBL" id="JBAMMX010000019">
    <property type="protein sequence ID" value="KAK6921813.1"/>
    <property type="molecule type" value="Genomic_DNA"/>
</dbReference>
<accession>A0AAN8Z5Z0</accession>
<evidence type="ECO:0000256" key="1">
    <source>
        <dbReference type="SAM" id="MobiDB-lite"/>
    </source>
</evidence>
<feature type="region of interest" description="Disordered" evidence="1">
    <location>
        <begin position="30"/>
        <end position="71"/>
    </location>
</feature>
<protein>
    <submittedName>
        <fullName evidence="3">Uncharacterized protein</fullName>
    </submittedName>
</protein>
<dbReference type="AlphaFoldDB" id="A0AAN8Z5Z0"/>
<feature type="signal peptide" evidence="2">
    <location>
        <begin position="1"/>
        <end position="26"/>
    </location>
</feature>
<evidence type="ECO:0000313" key="3">
    <source>
        <dbReference type="EMBL" id="KAK6921813.1"/>
    </source>
</evidence>
<dbReference type="Proteomes" id="UP001370490">
    <property type="component" value="Unassembled WGS sequence"/>
</dbReference>
<keyword evidence="4" id="KW-1185">Reference proteome</keyword>
<comment type="caution">
    <text evidence="3">The sequence shown here is derived from an EMBL/GenBank/DDBJ whole genome shotgun (WGS) entry which is preliminary data.</text>
</comment>
<feature type="chain" id="PRO_5043054665" evidence="2">
    <location>
        <begin position="27"/>
        <end position="115"/>
    </location>
</feature>
<sequence length="115" mass="12049">MIRNYSPAITCYLIVICFLLANFTTASRRLGDGESGQGKSAVRGHPSSTAPQAIGQHAHKPTGGAQSISSVTAATRASQTVDCGRVAKYAACLPDNGSLNRNCKPNERCSITNIP</sequence>
<evidence type="ECO:0000313" key="4">
    <source>
        <dbReference type="Proteomes" id="UP001370490"/>
    </source>
</evidence>
<reference evidence="3 4" key="1">
    <citation type="submission" date="2023-12" db="EMBL/GenBank/DDBJ databases">
        <title>A high-quality genome assembly for Dillenia turbinata (Dilleniales).</title>
        <authorList>
            <person name="Chanderbali A."/>
        </authorList>
    </citation>
    <scope>NUCLEOTIDE SEQUENCE [LARGE SCALE GENOMIC DNA]</scope>
    <source>
        <strain evidence="3">LSX21</strain>
        <tissue evidence="3">Leaf</tissue>
    </source>
</reference>
<gene>
    <name evidence="3" type="ORF">RJ641_012320</name>
</gene>
<proteinExistence type="predicted"/>